<evidence type="ECO:0000256" key="6">
    <source>
        <dbReference type="SAM" id="Phobius"/>
    </source>
</evidence>
<sequence>MGRTTCAARKVAMNTDTLFAAGLFAVVSSVTPGPNNTMLMASGVNFGFRRAQPHLWGVNLGFTFMVLCVGLGLHSVLDRFPQFYELLRYAGSAYMLWIAWKLASARPAPAADTDGGNTPPTIQPMGFWAAAAFQWVNPKAWVMAVTCMSTYLPPNAGMAQVALLAGLFMVLGAPCSAFWVGFGQAMRGLLQDPLRLRIFNITMALALVASLYPMLTS</sequence>
<protein>
    <recommendedName>
        <fullName evidence="8">Lysine transporter LysE</fullName>
    </recommendedName>
</protein>
<dbReference type="PANTHER" id="PTHR30086">
    <property type="entry name" value="ARGININE EXPORTER PROTEIN ARGO"/>
    <property type="match status" value="1"/>
</dbReference>
<dbReference type="GO" id="GO:0005886">
    <property type="term" value="C:plasma membrane"/>
    <property type="evidence" value="ECO:0007669"/>
    <property type="project" value="UniProtKB-SubCell"/>
</dbReference>
<comment type="subcellular location">
    <subcellularLocation>
        <location evidence="1">Cell membrane</location>
        <topology evidence="1">Multi-pass membrane protein</topology>
    </subcellularLocation>
</comment>
<dbReference type="EMBL" id="FN543107">
    <property type="protein sequence ID" value="CBA32088.1"/>
    <property type="molecule type" value="Genomic_DNA"/>
</dbReference>
<name>C9YEN1_CURXX</name>
<dbReference type="GO" id="GO:0015171">
    <property type="term" value="F:amino acid transmembrane transporter activity"/>
    <property type="evidence" value="ECO:0007669"/>
    <property type="project" value="TreeGrafter"/>
</dbReference>
<keyword evidence="5 6" id="KW-0472">Membrane</keyword>
<dbReference type="GO" id="GO:0033228">
    <property type="term" value="P:cysteine export across plasma membrane"/>
    <property type="evidence" value="ECO:0007669"/>
    <property type="project" value="TreeGrafter"/>
</dbReference>
<evidence type="ECO:0000256" key="5">
    <source>
        <dbReference type="ARBA" id="ARBA00023136"/>
    </source>
</evidence>
<organism evidence="7">
    <name type="scientific">Curvibacter symbiont subsp. Hydra magnipapillata</name>
    <dbReference type="NCBI Taxonomy" id="667019"/>
    <lineage>
        <taxon>Bacteria</taxon>
        <taxon>Pseudomonadati</taxon>
        <taxon>Pseudomonadota</taxon>
        <taxon>Betaproteobacteria</taxon>
        <taxon>Burkholderiales</taxon>
        <taxon>Comamonadaceae</taxon>
        <taxon>Curvibacter</taxon>
    </lineage>
</organism>
<gene>
    <name evidence="7" type="ORF">Csp_D30370</name>
</gene>
<feature type="transmembrane region" description="Helical" evidence="6">
    <location>
        <begin position="158"/>
        <end position="182"/>
    </location>
</feature>
<dbReference type="Pfam" id="PF01810">
    <property type="entry name" value="LysE"/>
    <property type="match status" value="1"/>
</dbReference>
<dbReference type="InterPro" id="IPR001123">
    <property type="entry name" value="LeuE-type"/>
</dbReference>
<evidence type="ECO:0000256" key="2">
    <source>
        <dbReference type="ARBA" id="ARBA00022475"/>
    </source>
</evidence>
<feature type="transmembrane region" description="Helical" evidence="6">
    <location>
        <begin position="56"/>
        <end position="74"/>
    </location>
</feature>
<dbReference type="AlphaFoldDB" id="C9YEN1"/>
<keyword evidence="2" id="KW-1003">Cell membrane</keyword>
<evidence type="ECO:0000313" key="7">
    <source>
        <dbReference type="EMBL" id="CBA32088.1"/>
    </source>
</evidence>
<reference evidence="7" key="1">
    <citation type="journal article" date="2010" name="Nature">
        <title>The Dynamic genome of Hydra.</title>
        <authorList>
            <person name="Chapman J.A."/>
            <person name="Kirkness E.F."/>
            <person name="Simakov O."/>
            <person name="Hampson S.E."/>
            <person name="Mitros T."/>
            <person name="Weinmaier T."/>
            <person name="Rattei T."/>
            <person name="Balasubramanian P.G."/>
            <person name="Borman J."/>
            <person name="Busam D."/>
            <person name="Disbennett K."/>
            <person name="Pfannkoch C."/>
            <person name="Sumin N."/>
            <person name="Sutton G."/>
            <person name="Viswanathan L."/>
            <person name="Walenz B."/>
            <person name="Goodstein D.M."/>
            <person name="Hellsten U."/>
            <person name="Kawashima T."/>
            <person name="Prochnik S.E."/>
            <person name="Putnam N.H."/>
            <person name="Shu S."/>
            <person name="Blumberg B."/>
            <person name="Dana C.E."/>
            <person name="Gee L."/>
            <person name="Kibler D.F."/>
            <person name="Law L."/>
            <person name="Lindgens D."/>
            <person name="Martinez D.E."/>
            <person name="Peng J."/>
            <person name="Wigge P.A."/>
            <person name="Bertulat B."/>
            <person name="Guder C."/>
            <person name="Nakamura Y."/>
            <person name="Ozbek S."/>
            <person name="Watanabe H."/>
            <person name="Khalturin K."/>
            <person name="Hemmrich G."/>
            <person name="Franke A."/>
            <person name="Augustin R."/>
            <person name="Fraune S."/>
            <person name="Hayakawa E."/>
            <person name="Hayakawa S."/>
            <person name="Hirose M."/>
            <person name="Hwang J."/>
            <person name="Ikeo K."/>
            <person name="Nishimiya-Fujisawa C."/>
            <person name="Ogura A."/>
            <person name="Takahashi T."/>
            <person name="Steinmetz P.R."/>
            <person name="Zhang X."/>
            <person name="Aufschnaiter R."/>
            <person name="Eder M.K."/>
            <person name="Gorny A.K."/>
            <person name="Salvenmoser W."/>
            <person name="Heimberg A.M."/>
            <person name="Wheeler B.M."/>
            <person name="Peterson K.J."/>
            <person name="Boettger A."/>
            <person name="Tischler P."/>
            <person name="Wolf A."/>
            <person name="Gojobori T."/>
            <person name="Remington K.A."/>
            <person name="Strausberg R.L."/>
            <person name="Venter J."/>
            <person name="Technau U."/>
            <person name="Hobmayer B."/>
            <person name="Bosch T.C."/>
            <person name="Holstein T.W."/>
            <person name="Fujisawa T."/>
            <person name="Bode H.R."/>
            <person name="David C.N."/>
            <person name="Rokhsar D.S."/>
            <person name="Steele R.E."/>
        </authorList>
    </citation>
    <scope>NUCLEOTIDE SEQUENCE</scope>
</reference>
<evidence type="ECO:0000256" key="3">
    <source>
        <dbReference type="ARBA" id="ARBA00022692"/>
    </source>
</evidence>
<evidence type="ECO:0000256" key="1">
    <source>
        <dbReference type="ARBA" id="ARBA00004651"/>
    </source>
</evidence>
<keyword evidence="4 6" id="KW-1133">Transmembrane helix</keyword>
<dbReference type="PANTHER" id="PTHR30086:SF20">
    <property type="entry name" value="ARGININE EXPORTER PROTEIN ARGO-RELATED"/>
    <property type="match status" value="1"/>
</dbReference>
<proteinExistence type="predicted"/>
<evidence type="ECO:0008006" key="8">
    <source>
        <dbReference type="Google" id="ProtNLM"/>
    </source>
</evidence>
<keyword evidence="3 6" id="KW-0812">Transmembrane</keyword>
<evidence type="ECO:0000256" key="4">
    <source>
        <dbReference type="ARBA" id="ARBA00022989"/>
    </source>
</evidence>
<accession>C9YEN1</accession>
<feature type="transmembrane region" description="Helical" evidence="6">
    <location>
        <begin position="194"/>
        <end position="215"/>
    </location>
</feature>